<name>A0A497UYW7_9FLAO</name>
<protein>
    <submittedName>
        <fullName evidence="8">Surface antigen-like protein</fullName>
    </submittedName>
</protein>
<dbReference type="Proteomes" id="UP000275027">
    <property type="component" value="Unassembled WGS sequence"/>
</dbReference>
<dbReference type="Gene3D" id="2.40.160.50">
    <property type="entry name" value="membrane protein fhac: a member of the omp85/tpsb transporter family"/>
    <property type="match status" value="1"/>
</dbReference>
<sequence>MKKISTKISLFLLIGIIFTACNTVKRVPEGKRLLTKNEIVVNDQITKDEAIGNLLYQKPNSTILGYNLRLNLYNLAKQNPDSSFKAKMNANPKKYERLSKLLSKKQVERLGKSFFYSGFHNFLKRTGEPPVIIDEARAKKSTARLRAYYFNNGFFNAKTSYKIDTLPNKKGQIQYTVTTGEPYIIDSLYREIATPALDSLYEKNKNKTLIIPGQQFKSVNFEAERERITTNFRNNGAYYFQPTNINFVCDSIDTNHKTHVNLKISDRNVRVGDTTITKPFKLYKISEVNIFTDSPSNSNRVKVADSAIYNNFNIYSKDKLRYRPKALTDAIFISKGSTYADFRRTATSRSLNNLRVFNYPNIQFVEDSTDVNESSLIANIYLTPRKKFSFGASADVTHSNIQNFGISGSMTGTFRNLFRGAETLELSLRGNIGSSTDLGIANPNNVFFNLSEYGADVKLNIPRFFSPFNTDKLIAKNMIPNTVFSLGFAKQQNIGLDKENLTASMYYTWSPKRNTTSRFDLFNIQYVKNINKANYFNVYRSSYGRLNDVARDYASQVNPDYFNANGDLIIESGTNGFLQDVTGPNPTIVTSPEDLRVIESISERKDRLTENNLIFASSYTYTKNTKTDLLDNNFWIFKTKIESAGNFLGLISDIAKQPKNSLGNKTILQVEYSQYVKGELDFIKHWGLSGNRVLAMRAFFGIAIPYGNSNNIPFSRSYFAGGSNDNRAWQSYGLGPGSSGSINDFNEANLKILYSAELRFKMLGKLNGAIFGDAGNIWNVLDDVKDPKSTFTGIRSLENIAIGSGFGFRYDFNFFVIRLDIGFKTYDPAKEVGGRWFKDYNLGHSVLNIGINYPF</sequence>
<evidence type="ECO:0000259" key="6">
    <source>
        <dbReference type="Pfam" id="PF01103"/>
    </source>
</evidence>
<organism evidence="8 10">
    <name type="scientific">Flavobacterium lindanitolerans</name>
    <dbReference type="NCBI Taxonomy" id="428988"/>
    <lineage>
        <taxon>Bacteria</taxon>
        <taxon>Pseudomonadati</taxon>
        <taxon>Bacteroidota</taxon>
        <taxon>Flavobacteriia</taxon>
        <taxon>Flavobacteriales</taxon>
        <taxon>Flavobacteriaceae</taxon>
        <taxon>Flavobacterium</taxon>
    </lineage>
</organism>
<evidence type="ECO:0000256" key="3">
    <source>
        <dbReference type="ARBA" id="ARBA00022729"/>
    </source>
</evidence>
<dbReference type="PANTHER" id="PTHR12815">
    <property type="entry name" value="SORTING AND ASSEMBLY MACHINERY SAMM50 PROTEIN FAMILY MEMBER"/>
    <property type="match status" value="1"/>
</dbReference>
<dbReference type="EMBL" id="RCCB01000010">
    <property type="protein sequence ID" value="RLJ36002.1"/>
    <property type="molecule type" value="Genomic_DNA"/>
</dbReference>
<dbReference type="GO" id="GO:0019867">
    <property type="term" value="C:outer membrane"/>
    <property type="evidence" value="ECO:0007669"/>
    <property type="project" value="InterPro"/>
</dbReference>
<evidence type="ECO:0000256" key="1">
    <source>
        <dbReference type="ARBA" id="ARBA00004370"/>
    </source>
</evidence>
<dbReference type="InterPro" id="IPR039910">
    <property type="entry name" value="D15-like"/>
</dbReference>
<evidence type="ECO:0000256" key="4">
    <source>
        <dbReference type="ARBA" id="ARBA00023136"/>
    </source>
</evidence>
<evidence type="ECO:0000313" key="7">
    <source>
        <dbReference type="EMBL" id="PKW28493.1"/>
    </source>
</evidence>
<evidence type="ECO:0000313" key="9">
    <source>
        <dbReference type="Proteomes" id="UP000233767"/>
    </source>
</evidence>
<keyword evidence="3" id="KW-0732">Signal</keyword>
<reference evidence="8 10" key="2">
    <citation type="submission" date="2018-10" db="EMBL/GenBank/DDBJ databases">
        <title>Genomic Encyclopedia of Archaeal and Bacterial Type Strains, Phase II (KMG-II): from individual species to whole genera.</title>
        <authorList>
            <person name="Goeker M."/>
        </authorList>
    </citation>
    <scope>NUCLEOTIDE SEQUENCE [LARGE SCALE GENOMIC DNA]</scope>
    <source>
        <strain evidence="8 10">DSM 21886</strain>
    </source>
</reference>
<dbReference type="Pfam" id="PF01103">
    <property type="entry name" value="Omp85"/>
    <property type="match status" value="1"/>
</dbReference>
<dbReference type="AlphaFoldDB" id="A0A497UYW7"/>
<gene>
    <name evidence="7" type="ORF">B0G92_0113</name>
    <name evidence="8" type="ORF">CLV50_1391</name>
</gene>
<comment type="subcellular location">
    <subcellularLocation>
        <location evidence="1">Membrane</location>
    </subcellularLocation>
</comment>
<keyword evidence="4" id="KW-0472">Membrane</keyword>
<dbReference type="PANTHER" id="PTHR12815:SF47">
    <property type="entry name" value="TRANSLOCATION AND ASSEMBLY MODULE SUBUNIT TAMA"/>
    <property type="match status" value="1"/>
</dbReference>
<dbReference type="RefSeq" id="WP_101470714.1">
    <property type="nucleotide sequence ID" value="NZ_CALHAS010000005.1"/>
</dbReference>
<comment type="caution">
    <text evidence="8">The sequence shown here is derived from an EMBL/GenBank/DDBJ whole genome shotgun (WGS) entry which is preliminary data.</text>
</comment>
<feature type="domain" description="Bacterial surface antigen (D15)" evidence="6">
    <location>
        <begin position="491"/>
        <end position="828"/>
    </location>
</feature>
<reference evidence="7 9" key="1">
    <citation type="submission" date="2017-12" db="EMBL/GenBank/DDBJ databases">
        <title>Genomic Encyclopedia of Type Strains, Phase III (KMG-III): the genomes of soil and plant-associated and newly described type strains.</title>
        <authorList>
            <person name="Whitman W."/>
        </authorList>
    </citation>
    <scope>NUCLEOTIDE SEQUENCE [LARGE SCALE GENOMIC DNA]</scope>
    <source>
        <strain evidence="7 9">IP-10</strain>
    </source>
</reference>
<evidence type="ECO:0000313" key="10">
    <source>
        <dbReference type="Proteomes" id="UP000275027"/>
    </source>
</evidence>
<evidence type="ECO:0000313" key="8">
    <source>
        <dbReference type="EMBL" id="RLJ36002.1"/>
    </source>
</evidence>
<dbReference type="PROSITE" id="PS51257">
    <property type="entry name" value="PROKAR_LIPOPROTEIN"/>
    <property type="match status" value="1"/>
</dbReference>
<dbReference type="InterPro" id="IPR000184">
    <property type="entry name" value="Bac_surfAg_D15"/>
</dbReference>
<dbReference type="EMBL" id="PJND01000007">
    <property type="protein sequence ID" value="PKW28493.1"/>
    <property type="molecule type" value="Genomic_DNA"/>
</dbReference>
<keyword evidence="2" id="KW-0812">Transmembrane</keyword>
<accession>A0A497UYW7</accession>
<dbReference type="Proteomes" id="UP000233767">
    <property type="component" value="Unassembled WGS sequence"/>
</dbReference>
<keyword evidence="9" id="KW-1185">Reference proteome</keyword>
<proteinExistence type="predicted"/>
<evidence type="ECO:0000256" key="2">
    <source>
        <dbReference type="ARBA" id="ARBA00022692"/>
    </source>
</evidence>
<evidence type="ECO:0000256" key="5">
    <source>
        <dbReference type="ARBA" id="ARBA00023237"/>
    </source>
</evidence>
<keyword evidence="5" id="KW-0998">Cell outer membrane</keyword>